<feature type="domain" description="Ig-like" evidence="6">
    <location>
        <begin position="14"/>
        <end position="126"/>
    </location>
</feature>
<dbReference type="PANTHER" id="PTHR19367:SF18">
    <property type="entry name" value="T CELL RECEPTOR ALPHA VARIABLE 16"/>
    <property type="match status" value="1"/>
</dbReference>
<keyword evidence="5" id="KW-1279">T cell receptor</keyword>
<keyword evidence="2" id="KW-1064">Adaptive immunity</keyword>
<keyword evidence="3" id="KW-0675">Receptor</keyword>
<dbReference type="Pfam" id="PF07686">
    <property type="entry name" value="V-set"/>
    <property type="match status" value="1"/>
</dbReference>
<evidence type="ECO:0000313" key="8">
    <source>
        <dbReference type="Proteomes" id="UP000314986"/>
    </source>
</evidence>
<dbReference type="InterPro" id="IPR051287">
    <property type="entry name" value="TCR_variable_region"/>
</dbReference>
<dbReference type="GO" id="GO:0042101">
    <property type="term" value="C:T cell receptor complex"/>
    <property type="evidence" value="ECO:0007669"/>
    <property type="project" value="UniProtKB-KW"/>
</dbReference>
<dbReference type="Gene3D" id="2.60.40.10">
    <property type="entry name" value="Immunoglobulins"/>
    <property type="match status" value="1"/>
</dbReference>
<dbReference type="Ensembl" id="ENSCMIT00000002593.1">
    <property type="protein sequence ID" value="ENSCMIP00000002505.1"/>
    <property type="gene ID" value="ENSCMIG00000001489.1"/>
</dbReference>
<keyword evidence="1" id="KW-0732">Signal</keyword>
<dbReference type="SMART" id="SM00409">
    <property type="entry name" value="IG"/>
    <property type="match status" value="1"/>
</dbReference>
<organism evidence="7 8">
    <name type="scientific">Callorhinchus milii</name>
    <name type="common">Ghost shark</name>
    <dbReference type="NCBI Taxonomy" id="7868"/>
    <lineage>
        <taxon>Eukaryota</taxon>
        <taxon>Metazoa</taxon>
        <taxon>Chordata</taxon>
        <taxon>Craniata</taxon>
        <taxon>Vertebrata</taxon>
        <taxon>Chondrichthyes</taxon>
        <taxon>Holocephali</taxon>
        <taxon>Chimaeriformes</taxon>
        <taxon>Callorhinchidae</taxon>
        <taxon>Callorhinchus</taxon>
    </lineage>
</organism>
<sequence length="144" mass="16619">IIYSMFITEICDGDSVSQKAATTVKIEGQSEVIECTYSTTVGYYYLFWYRHYPEQQPEFIFRSYSNRDNPVKGPGFGNRFTAELHKSIPFTGLTISELVLSDSAVYYCAFTSHHSDRLHCKSRTETAFTYIHRYDLSVELCSEI</sequence>
<proteinExistence type="predicted"/>
<evidence type="ECO:0000256" key="3">
    <source>
        <dbReference type="ARBA" id="ARBA00023170"/>
    </source>
</evidence>
<reference evidence="8" key="1">
    <citation type="journal article" date="2006" name="Science">
        <title>Ancient noncoding elements conserved in the human genome.</title>
        <authorList>
            <person name="Venkatesh B."/>
            <person name="Kirkness E.F."/>
            <person name="Loh Y.H."/>
            <person name="Halpern A.L."/>
            <person name="Lee A.P."/>
            <person name="Johnson J."/>
            <person name="Dandona N."/>
            <person name="Viswanathan L.D."/>
            <person name="Tay A."/>
            <person name="Venter J.C."/>
            <person name="Strausberg R.L."/>
            <person name="Brenner S."/>
        </authorList>
    </citation>
    <scope>NUCLEOTIDE SEQUENCE [LARGE SCALE GENOMIC DNA]</scope>
</reference>
<protein>
    <recommendedName>
        <fullName evidence="6">Ig-like domain-containing protein</fullName>
    </recommendedName>
</protein>
<dbReference type="OMA" id="MRTRIYP"/>
<dbReference type="Proteomes" id="UP000314986">
    <property type="component" value="Unassembled WGS sequence"/>
</dbReference>
<evidence type="ECO:0000259" key="6">
    <source>
        <dbReference type="PROSITE" id="PS50835"/>
    </source>
</evidence>
<evidence type="ECO:0000256" key="5">
    <source>
        <dbReference type="ARBA" id="ARBA00043266"/>
    </source>
</evidence>
<dbReference type="InterPro" id="IPR013783">
    <property type="entry name" value="Ig-like_fold"/>
</dbReference>
<dbReference type="AlphaFoldDB" id="A0A4W3GII4"/>
<evidence type="ECO:0000256" key="2">
    <source>
        <dbReference type="ARBA" id="ARBA00023130"/>
    </source>
</evidence>
<dbReference type="SMART" id="SM00406">
    <property type="entry name" value="IGv"/>
    <property type="match status" value="1"/>
</dbReference>
<evidence type="ECO:0000256" key="1">
    <source>
        <dbReference type="ARBA" id="ARBA00022729"/>
    </source>
</evidence>
<reference evidence="7" key="5">
    <citation type="submission" date="2025-09" db="UniProtKB">
        <authorList>
            <consortium name="Ensembl"/>
        </authorList>
    </citation>
    <scope>IDENTIFICATION</scope>
</reference>
<evidence type="ECO:0000313" key="7">
    <source>
        <dbReference type="Ensembl" id="ENSCMIP00000002505.1"/>
    </source>
</evidence>
<keyword evidence="8" id="KW-1185">Reference proteome</keyword>
<dbReference type="InterPro" id="IPR013106">
    <property type="entry name" value="Ig_V-set"/>
</dbReference>
<dbReference type="GO" id="GO:0002250">
    <property type="term" value="P:adaptive immune response"/>
    <property type="evidence" value="ECO:0007669"/>
    <property type="project" value="UniProtKB-KW"/>
</dbReference>
<reference evidence="8" key="3">
    <citation type="journal article" date="2014" name="Nature">
        <title>Elephant shark genome provides unique insights into gnathostome evolution.</title>
        <authorList>
            <consortium name="International Elephant Shark Genome Sequencing Consortium"/>
            <person name="Venkatesh B."/>
            <person name="Lee A.P."/>
            <person name="Ravi V."/>
            <person name="Maurya A.K."/>
            <person name="Lian M.M."/>
            <person name="Swann J.B."/>
            <person name="Ohta Y."/>
            <person name="Flajnik M.F."/>
            <person name="Sutoh Y."/>
            <person name="Kasahara M."/>
            <person name="Hoon S."/>
            <person name="Gangu V."/>
            <person name="Roy S.W."/>
            <person name="Irimia M."/>
            <person name="Korzh V."/>
            <person name="Kondrychyn I."/>
            <person name="Lim Z.W."/>
            <person name="Tay B.H."/>
            <person name="Tohari S."/>
            <person name="Kong K.W."/>
            <person name="Ho S."/>
            <person name="Lorente-Galdos B."/>
            <person name="Quilez J."/>
            <person name="Marques-Bonet T."/>
            <person name="Raney B.J."/>
            <person name="Ingham P.W."/>
            <person name="Tay A."/>
            <person name="Hillier L.W."/>
            <person name="Minx P."/>
            <person name="Boehm T."/>
            <person name="Wilson R.K."/>
            <person name="Brenner S."/>
            <person name="Warren W.C."/>
        </authorList>
    </citation>
    <scope>NUCLEOTIDE SEQUENCE [LARGE SCALE GENOMIC DNA]</scope>
</reference>
<dbReference type="InParanoid" id="A0A4W3GII4"/>
<dbReference type="InterPro" id="IPR003599">
    <property type="entry name" value="Ig_sub"/>
</dbReference>
<reference evidence="8" key="2">
    <citation type="journal article" date="2007" name="PLoS Biol.">
        <title>Survey sequencing and comparative analysis of the elephant shark (Callorhinchus milii) genome.</title>
        <authorList>
            <person name="Venkatesh B."/>
            <person name="Kirkness E.F."/>
            <person name="Loh Y.H."/>
            <person name="Halpern A.L."/>
            <person name="Lee A.P."/>
            <person name="Johnson J."/>
            <person name="Dandona N."/>
            <person name="Viswanathan L.D."/>
            <person name="Tay A."/>
            <person name="Venter J.C."/>
            <person name="Strausberg R.L."/>
            <person name="Brenner S."/>
        </authorList>
    </citation>
    <scope>NUCLEOTIDE SEQUENCE [LARGE SCALE GENOMIC DNA]</scope>
</reference>
<evidence type="ECO:0000256" key="4">
    <source>
        <dbReference type="ARBA" id="ARBA00023319"/>
    </source>
</evidence>
<dbReference type="PROSITE" id="PS50835">
    <property type="entry name" value="IG_LIKE"/>
    <property type="match status" value="1"/>
</dbReference>
<dbReference type="PANTHER" id="PTHR19367">
    <property type="entry name" value="T-CELL RECEPTOR ALPHA CHAIN V REGION"/>
    <property type="match status" value="1"/>
</dbReference>
<accession>A0A4W3GII4</accession>
<keyword evidence="4" id="KW-0393">Immunoglobulin domain</keyword>
<dbReference type="InterPro" id="IPR036179">
    <property type="entry name" value="Ig-like_dom_sf"/>
</dbReference>
<dbReference type="GeneTree" id="ENSGT01030000234557"/>
<reference evidence="7" key="4">
    <citation type="submission" date="2025-08" db="UniProtKB">
        <authorList>
            <consortium name="Ensembl"/>
        </authorList>
    </citation>
    <scope>IDENTIFICATION</scope>
</reference>
<dbReference type="InterPro" id="IPR007110">
    <property type="entry name" value="Ig-like_dom"/>
</dbReference>
<keyword evidence="5" id="KW-0391">Immunity</keyword>
<dbReference type="SUPFAM" id="SSF48726">
    <property type="entry name" value="Immunoglobulin"/>
    <property type="match status" value="1"/>
</dbReference>
<name>A0A4W3GII4_CALMI</name>